<comment type="caution">
    <text evidence="2">The sequence shown here is derived from an EMBL/GenBank/DDBJ whole genome shotgun (WGS) entry which is preliminary data.</text>
</comment>
<gene>
    <name evidence="2" type="ORF">IE37_01070</name>
</gene>
<evidence type="ECO:0000313" key="3">
    <source>
        <dbReference type="Proteomes" id="UP000245720"/>
    </source>
</evidence>
<proteinExistence type="predicted"/>
<feature type="chain" id="PRO_5039499966" evidence="1">
    <location>
        <begin position="26"/>
        <end position="76"/>
    </location>
</feature>
<dbReference type="AlphaFoldDB" id="A0A315Y291"/>
<keyword evidence="1" id="KW-0732">Signal</keyword>
<reference evidence="2 3" key="1">
    <citation type="submission" date="2018-05" db="EMBL/GenBank/DDBJ databases">
        <title>The Hungate 1000. A catalogue of reference genomes from the rumen microbiome.</title>
        <authorList>
            <person name="Kelly W."/>
        </authorList>
    </citation>
    <scope>NUCLEOTIDE SEQUENCE [LARGE SCALE GENOMIC DNA]</scope>
    <source>
        <strain evidence="2 3">SAb67</strain>
    </source>
</reference>
<dbReference type="RefSeq" id="WP_109725908.1">
    <property type="nucleotide sequence ID" value="NZ_CACVSX010000062.1"/>
</dbReference>
<protein>
    <submittedName>
        <fullName evidence="2">Uncharacterized protein</fullName>
    </submittedName>
</protein>
<name>A0A315Y291_RUMFL</name>
<accession>A0A315Y291</accession>
<dbReference type="Proteomes" id="UP000245720">
    <property type="component" value="Unassembled WGS sequence"/>
</dbReference>
<dbReference type="EMBL" id="QGDI01000003">
    <property type="protein sequence ID" value="PWJ14137.1"/>
    <property type="molecule type" value="Genomic_DNA"/>
</dbReference>
<sequence length="76" mass="8310">MKNIFKKISATAMAIALLGAGTSLAPKNNDAAKVHAAHQHCACSGVRKEYKCLTGSHYYVWVYSNCCGHLLYTYIT</sequence>
<organism evidence="2 3">
    <name type="scientific">Ruminococcus flavefaciens</name>
    <dbReference type="NCBI Taxonomy" id="1265"/>
    <lineage>
        <taxon>Bacteria</taxon>
        <taxon>Bacillati</taxon>
        <taxon>Bacillota</taxon>
        <taxon>Clostridia</taxon>
        <taxon>Eubacteriales</taxon>
        <taxon>Oscillospiraceae</taxon>
        <taxon>Ruminococcus</taxon>
    </lineage>
</organism>
<evidence type="ECO:0000313" key="2">
    <source>
        <dbReference type="EMBL" id="PWJ14137.1"/>
    </source>
</evidence>
<evidence type="ECO:0000256" key="1">
    <source>
        <dbReference type="SAM" id="SignalP"/>
    </source>
</evidence>
<feature type="signal peptide" evidence="1">
    <location>
        <begin position="1"/>
        <end position="25"/>
    </location>
</feature>